<sequence>MIKIYEEKVFWVLLSLLCWVLIILGSVKFCQIISKIFSRERNQRILFIEEGIDTDDIVINPIREQLIEEVLTTIKQSDINLAPPVYSTLSKASARATYELPPPYPIILHV</sequence>
<dbReference type="AlphaFoldDB" id="A0ABD1EGY8"/>
<evidence type="ECO:0000313" key="2">
    <source>
        <dbReference type="Proteomes" id="UP001566132"/>
    </source>
</evidence>
<gene>
    <name evidence="1" type="ORF">ABEB36_009641</name>
</gene>
<reference evidence="1 2" key="1">
    <citation type="submission" date="2024-05" db="EMBL/GenBank/DDBJ databases">
        <title>Genetic variation in Jamaican populations of the coffee berry borer (Hypothenemus hampei).</title>
        <authorList>
            <person name="Errbii M."/>
            <person name="Myrie A."/>
        </authorList>
    </citation>
    <scope>NUCLEOTIDE SEQUENCE [LARGE SCALE GENOMIC DNA]</scope>
    <source>
        <strain evidence="1">JA-Hopewell-2020-01-JO</strain>
        <tissue evidence="1">Whole body</tissue>
    </source>
</reference>
<comment type="caution">
    <text evidence="1">The sequence shown here is derived from an EMBL/GenBank/DDBJ whole genome shotgun (WGS) entry which is preliminary data.</text>
</comment>
<evidence type="ECO:0000313" key="1">
    <source>
        <dbReference type="EMBL" id="KAL1493962.1"/>
    </source>
</evidence>
<dbReference type="Proteomes" id="UP001566132">
    <property type="component" value="Unassembled WGS sequence"/>
</dbReference>
<name>A0ABD1EGY8_HYPHA</name>
<accession>A0ABD1EGY8</accession>
<protein>
    <submittedName>
        <fullName evidence="1">Uncharacterized protein</fullName>
    </submittedName>
</protein>
<proteinExistence type="predicted"/>
<keyword evidence="2" id="KW-1185">Reference proteome</keyword>
<organism evidence="1 2">
    <name type="scientific">Hypothenemus hampei</name>
    <name type="common">Coffee berry borer</name>
    <dbReference type="NCBI Taxonomy" id="57062"/>
    <lineage>
        <taxon>Eukaryota</taxon>
        <taxon>Metazoa</taxon>
        <taxon>Ecdysozoa</taxon>
        <taxon>Arthropoda</taxon>
        <taxon>Hexapoda</taxon>
        <taxon>Insecta</taxon>
        <taxon>Pterygota</taxon>
        <taxon>Neoptera</taxon>
        <taxon>Endopterygota</taxon>
        <taxon>Coleoptera</taxon>
        <taxon>Polyphaga</taxon>
        <taxon>Cucujiformia</taxon>
        <taxon>Curculionidae</taxon>
        <taxon>Scolytinae</taxon>
        <taxon>Hypothenemus</taxon>
    </lineage>
</organism>
<dbReference type="EMBL" id="JBDJPC010000007">
    <property type="protein sequence ID" value="KAL1493962.1"/>
    <property type="molecule type" value="Genomic_DNA"/>
</dbReference>